<dbReference type="HAMAP" id="MF_00265">
    <property type="entry name" value="VapC_Nob1"/>
    <property type="match status" value="1"/>
</dbReference>
<dbReference type="InterPro" id="IPR022907">
    <property type="entry name" value="VapC_family"/>
</dbReference>
<keyword evidence="2 8" id="KW-1277">Toxin-antitoxin system</keyword>
<dbReference type="Pfam" id="PF01850">
    <property type="entry name" value="PIN"/>
    <property type="match status" value="1"/>
</dbReference>
<comment type="similarity">
    <text evidence="7 8">Belongs to the PINc/VapC protein family.</text>
</comment>
<dbReference type="InterPro" id="IPR029060">
    <property type="entry name" value="PIN-like_dom_sf"/>
</dbReference>
<dbReference type="InterPro" id="IPR050556">
    <property type="entry name" value="Type_II_TA_system_RNase"/>
</dbReference>
<dbReference type="GO" id="GO:0000287">
    <property type="term" value="F:magnesium ion binding"/>
    <property type="evidence" value="ECO:0007669"/>
    <property type="project" value="UniProtKB-UniRule"/>
</dbReference>
<proteinExistence type="inferred from homology"/>
<comment type="function">
    <text evidence="8">Toxic component of a toxin-antitoxin (TA) system. An RNase.</text>
</comment>
<evidence type="ECO:0000256" key="8">
    <source>
        <dbReference type="HAMAP-Rule" id="MF_00265"/>
    </source>
</evidence>
<keyword evidence="3 8" id="KW-0540">Nuclease</keyword>
<keyword evidence="8" id="KW-0800">Toxin</keyword>
<dbReference type="RefSeq" id="WP_179792456.1">
    <property type="nucleotide sequence ID" value="NZ_BAABHP010000018.1"/>
</dbReference>
<dbReference type="CDD" id="cd18732">
    <property type="entry name" value="PIN_MtVapC4-C5_like"/>
    <property type="match status" value="1"/>
</dbReference>
<evidence type="ECO:0000256" key="4">
    <source>
        <dbReference type="ARBA" id="ARBA00022723"/>
    </source>
</evidence>
<evidence type="ECO:0000256" key="7">
    <source>
        <dbReference type="ARBA" id="ARBA00038093"/>
    </source>
</evidence>
<dbReference type="Gene3D" id="3.40.50.1010">
    <property type="entry name" value="5'-nuclease"/>
    <property type="match status" value="1"/>
</dbReference>
<evidence type="ECO:0000313" key="11">
    <source>
        <dbReference type="Proteomes" id="UP000535890"/>
    </source>
</evidence>
<organism evidence="10 11">
    <name type="scientific">Actinomycetospora corticicola</name>
    <dbReference type="NCBI Taxonomy" id="663602"/>
    <lineage>
        <taxon>Bacteria</taxon>
        <taxon>Bacillati</taxon>
        <taxon>Actinomycetota</taxon>
        <taxon>Actinomycetes</taxon>
        <taxon>Pseudonocardiales</taxon>
        <taxon>Pseudonocardiaceae</taxon>
        <taxon>Actinomycetospora</taxon>
    </lineage>
</organism>
<evidence type="ECO:0000259" key="9">
    <source>
        <dbReference type="Pfam" id="PF01850"/>
    </source>
</evidence>
<dbReference type="GO" id="GO:0016787">
    <property type="term" value="F:hydrolase activity"/>
    <property type="evidence" value="ECO:0007669"/>
    <property type="project" value="UniProtKB-KW"/>
</dbReference>
<evidence type="ECO:0000256" key="1">
    <source>
        <dbReference type="ARBA" id="ARBA00001946"/>
    </source>
</evidence>
<dbReference type="PANTHER" id="PTHR33653">
    <property type="entry name" value="RIBONUCLEASE VAPC2"/>
    <property type="match status" value="1"/>
</dbReference>
<comment type="cofactor">
    <cofactor evidence="1 8">
        <name>Mg(2+)</name>
        <dbReference type="ChEBI" id="CHEBI:18420"/>
    </cofactor>
</comment>
<dbReference type="EC" id="3.1.-.-" evidence="8"/>
<dbReference type="EMBL" id="JACCBN010000001">
    <property type="protein sequence ID" value="NYD34515.1"/>
    <property type="molecule type" value="Genomic_DNA"/>
</dbReference>
<dbReference type="SUPFAM" id="SSF88723">
    <property type="entry name" value="PIN domain-like"/>
    <property type="match status" value="1"/>
</dbReference>
<sequence length="132" mass="14399">MTTGRVLLDTSALIDLEHLDLGRFADAVPVVSAVTVAELAFGLDTDDLIERRARTDRYYAVLRDLPVLPFDLAAAQLYGTMASMVRRAGRNPRPRRMDLQIAATAGANAVPLITRNPADFAGLERLVEVHSP</sequence>
<dbReference type="AlphaFoldDB" id="A0A7Y9DSB5"/>
<keyword evidence="6 8" id="KW-0460">Magnesium</keyword>
<evidence type="ECO:0000313" key="10">
    <source>
        <dbReference type="EMBL" id="NYD34515.1"/>
    </source>
</evidence>
<keyword evidence="5 8" id="KW-0378">Hydrolase</keyword>
<protein>
    <recommendedName>
        <fullName evidence="8">Ribonuclease VapC</fullName>
        <shortName evidence="8">RNase VapC</shortName>
        <ecNumber evidence="8">3.1.-.-</ecNumber>
    </recommendedName>
    <alternativeName>
        <fullName evidence="8">Toxin VapC</fullName>
    </alternativeName>
</protein>
<keyword evidence="11" id="KW-1185">Reference proteome</keyword>
<dbReference type="GO" id="GO:0004540">
    <property type="term" value="F:RNA nuclease activity"/>
    <property type="evidence" value="ECO:0007669"/>
    <property type="project" value="InterPro"/>
</dbReference>
<evidence type="ECO:0000256" key="2">
    <source>
        <dbReference type="ARBA" id="ARBA00022649"/>
    </source>
</evidence>
<gene>
    <name evidence="8" type="primary">vapC</name>
    <name evidence="10" type="ORF">BJ983_000617</name>
</gene>
<evidence type="ECO:0000256" key="5">
    <source>
        <dbReference type="ARBA" id="ARBA00022801"/>
    </source>
</evidence>
<reference evidence="10 11" key="1">
    <citation type="submission" date="2020-07" db="EMBL/GenBank/DDBJ databases">
        <title>Sequencing the genomes of 1000 actinobacteria strains.</title>
        <authorList>
            <person name="Klenk H.-P."/>
        </authorList>
    </citation>
    <scope>NUCLEOTIDE SEQUENCE [LARGE SCALE GENOMIC DNA]</scope>
    <source>
        <strain evidence="10 11">DSM 45772</strain>
    </source>
</reference>
<accession>A0A7Y9DSB5</accession>
<dbReference type="Proteomes" id="UP000535890">
    <property type="component" value="Unassembled WGS sequence"/>
</dbReference>
<name>A0A7Y9DSB5_9PSEU</name>
<dbReference type="InterPro" id="IPR002716">
    <property type="entry name" value="PIN_dom"/>
</dbReference>
<feature type="domain" description="PIN" evidence="9">
    <location>
        <begin position="6"/>
        <end position="117"/>
    </location>
</feature>
<feature type="binding site" evidence="8">
    <location>
        <position position="98"/>
    </location>
    <ligand>
        <name>Mg(2+)</name>
        <dbReference type="ChEBI" id="CHEBI:18420"/>
    </ligand>
</feature>
<keyword evidence="4 8" id="KW-0479">Metal-binding</keyword>
<comment type="caution">
    <text evidence="10">The sequence shown here is derived from an EMBL/GenBank/DDBJ whole genome shotgun (WGS) entry which is preliminary data.</text>
</comment>
<dbReference type="GO" id="GO:0090729">
    <property type="term" value="F:toxin activity"/>
    <property type="evidence" value="ECO:0007669"/>
    <property type="project" value="UniProtKB-KW"/>
</dbReference>
<evidence type="ECO:0000256" key="3">
    <source>
        <dbReference type="ARBA" id="ARBA00022722"/>
    </source>
</evidence>
<dbReference type="PANTHER" id="PTHR33653:SF1">
    <property type="entry name" value="RIBONUCLEASE VAPC2"/>
    <property type="match status" value="1"/>
</dbReference>
<feature type="binding site" evidence="8">
    <location>
        <position position="9"/>
    </location>
    <ligand>
        <name>Mg(2+)</name>
        <dbReference type="ChEBI" id="CHEBI:18420"/>
    </ligand>
</feature>
<evidence type="ECO:0000256" key="6">
    <source>
        <dbReference type="ARBA" id="ARBA00022842"/>
    </source>
</evidence>